<proteinExistence type="predicted"/>
<dbReference type="Pfam" id="PF00266">
    <property type="entry name" value="Aminotran_5"/>
    <property type="match status" value="2"/>
</dbReference>
<dbReference type="SUPFAM" id="SSF53383">
    <property type="entry name" value="PLP-dependent transferases"/>
    <property type="match status" value="1"/>
</dbReference>
<dbReference type="PANTHER" id="PTHR43586:SF21">
    <property type="entry name" value="PYRIDOXAL PHOSPHATE (PLP)-DEPENDENT ASPARTATE AMINOTRANSFERASE SUPERFAMILY"/>
    <property type="match status" value="1"/>
</dbReference>
<sequence>MCDTARAQFAYFDPASGNLAFMENAGGSQVPTCVADAVRDHLLYNCAQLGAGYAVSNRSDAAVVGAHEVVRALFNAHGAGEVALGACTSQLFAAVADAYRRVGAIGPGDEIIVQEACHEANASPWVRLAADTGATLVWWRFREGPAAESALADLAQLLTPRTRLVAAVHVSNILGAVLDAAQLVQTVRGGPRGARTRVALDGVAFAPHLPVDVAAWGVDWYAVSLYKICGPHMAALFGTHTAFAEVAEGGPNHYFVHASAVPYKWELGGPSHEACAGVAALPRYLAAVAGEEAPPVPVEHKRAPQAAGALGVQQQRLRATIEAAFARFVLMEQPLQEKLLAYLATKPQVTVIGPPTAQPGERVPVVSFRHSTQRSADIAKKLQERGFALRNGHNYAHRLLTRLAEAGAWAGGAEDGVVRVSLLHYNTPGEVAALIDAMEAVL</sequence>
<feature type="domain" description="Aminotransferase class V" evidence="1">
    <location>
        <begin position="21"/>
        <end position="287"/>
    </location>
</feature>
<dbReference type="InterPro" id="IPR015422">
    <property type="entry name" value="PyrdxlP-dep_Trfase_small"/>
</dbReference>
<dbReference type="InterPro" id="IPR015421">
    <property type="entry name" value="PyrdxlP-dep_Trfase_major"/>
</dbReference>
<evidence type="ECO:0000259" key="1">
    <source>
        <dbReference type="Pfam" id="PF00266"/>
    </source>
</evidence>
<dbReference type="Gene3D" id="3.90.1150.10">
    <property type="entry name" value="Aspartate Aminotransferase, domain 1"/>
    <property type="match status" value="1"/>
</dbReference>
<dbReference type="AlphaFoldDB" id="A0AAW1S9X3"/>
<comment type="caution">
    <text evidence="2">The sequence shown here is derived from an EMBL/GenBank/DDBJ whole genome shotgun (WGS) entry which is preliminary data.</text>
</comment>
<dbReference type="InterPro" id="IPR000192">
    <property type="entry name" value="Aminotrans_V_dom"/>
</dbReference>
<gene>
    <name evidence="2" type="ORF">WJX81_002146</name>
</gene>
<evidence type="ECO:0000313" key="3">
    <source>
        <dbReference type="Proteomes" id="UP001445335"/>
    </source>
</evidence>
<dbReference type="Gene3D" id="3.40.640.10">
    <property type="entry name" value="Type I PLP-dependent aspartate aminotransferase-like (Major domain)"/>
    <property type="match status" value="1"/>
</dbReference>
<protein>
    <recommendedName>
        <fullName evidence="1">Aminotransferase class V domain-containing protein</fullName>
    </recommendedName>
</protein>
<dbReference type="InterPro" id="IPR015424">
    <property type="entry name" value="PyrdxlP-dep_Trfase"/>
</dbReference>
<dbReference type="EMBL" id="JALJOU010000008">
    <property type="protein sequence ID" value="KAK9842238.1"/>
    <property type="molecule type" value="Genomic_DNA"/>
</dbReference>
<reference evidence="2 3" key="1">
    <citation type="journal article" date="2024" name="Nat. Commun.">
        <title>Phylogenomics reveals the evolutionary origins of lichenization in chlorophyte algae.</title>
        <authorList>
            <person name="Puginier C."/>
            <person name="Libourel C."/>
            <person name="Otte J."/>
            <person name="Skaloud P."/>
            <person name="Haon M."/>
            <person name="Grisel S."/>
            <person name="Petersen M."/>
            <person name="Berrin J.G."/>
            <person name="Delaux P.M."/>
            <person name="Dal Grande F."/>
            <person name="Keller J."/>
        </authorList>
    </citation>
    <scope>NUCLEOTIDE SEQUENCE [LARGE SCALE GENOMIC DNA]</scope>
    <source>
        <strain evidence="2 3">SAG 245.80</strain>
    </source>
</reference>
<name>A0AAW1S9X3_9CHLO</name>
<keyword evidence="3" id="KW-1185">Reference proteome</keyword>
<organism evidence="2 3">
    <name type="scientific">Elliptochloris bilobata</name>
    <dbReference type="NCBI Taxonomy" id="381761"/>
    <lineage>
        <taxon>Eukaryota</taxon>
        <taxon>Viridiplantae</taxon>
        <taxon>Chlorophyta</taxon>
        <taxon>core chlorophytes</taxon>
        <taxon>Trebouxiophyceae</taxon>
        <taxon>Trebouxiophyceae incertae sedis</taxon>
        <taxon>Elliptochloris clade</taxon>
        <taxon>Elliptochloris</taxon>
    </lineage>
</organism>
<accession>A0AAW1S9X3</accession>
<evidence type="ECO:0000313" key="2">
    <source>
        <dbReference type="EMBL" id="KAK9842238.1"/>
    </source>
</evidence>
<feature type="domain" description="Aminotransferase class V" evidence="1">
    <location>
        <begin position="328"/>
        <end position="434"/>
    </location>
</feature>
<dbReference type="Proteomes" id="UP001445335">
    <property type="component" value="Unassembled WGS sequence"/>
</dbReference>
<dbReference type="PANTHER" id="PTHR43586">
    <property type="entry name" value="CYSTEINE DESULFURASE"/>
    <property type="match status" value="1"/>
</dbReference>